<evidence type="ECO:0000256" key="4">
    <source>
        <dbReference type="ARBA" id="ARBA00022771"/>
    </source>
</evidence>
<keyword evidence="4 6" id="KW-0863">Zinc-finger</keyword>
<dbReference type="GeneID" id="114074895"/>
<dbReference type="CDD" id="cd16454">
    <property type="entry name" value="RING-H2_PA-TM-RING"/>
    <property type="match status" value="1"/>
</dbReference>
<sequence>MDLILFAFKELAITTQSFRETNLIGEGGFGSVYKGRIDSGQNPRKKLQYCRPDRNIEYFYPEWNAKVKISQKISINNHIDSSSSSNLPILYIKFQFDTLFTGRLDQEIPYGRLIQIKLFHSATYMSRDKFFRVIEDNFKKLWGDLFDKNERRVFIEDMIEEIHEIIYDECNKGRQHLDVSIHMSLFASNIVKLLWKMENNEDVMIDDCIICFEEFGKREKEVICMPCSHIFHGNCITTWLQNGHSCPICRYDLRAK</sequence>
<dbReference type="InterPro" id="IPR013083">
    <property type="entry name" value="Znf_RING/FYVE/PHD"/>
</dbReference>
<dbReference type="PANTHER" id="PTHR15710:SF196">
    <property type="entry name" value="F6A14.12 PROTEIN-RELATED"/>
    <property type="match status" value="1"/>
</dbReference>
<dbReference type="SUPFAM" id="SSF57850">
    <property type="entry name" value="RING/U-box"/>
    <property type="match status" value="1"/>
</dbReference>
<gene>
    <name evidence="9" type="primary">LOC114074895</name>
</gene>
<dbReference type="InterPro" id="IPR011009">
    <property type="entry name" value="Kinase-like_dom_sf"/>
</dbReference>
<proteinExistence type="predicted"/>
<organism evidence="8 9">
    <name type="scientific">Solanum pennellii</name>
    <name type="common">Tomato</name>
    <name type="synonym">Lycopersicon pennellii</name>
    <dbReference type="NCBI Taxonomy" id="28526"/>
    <lineage>
        <taxon>Eukaryota</taxon>
        <taxon>Viridiplantae</taxon>
        <taxon>Streptophyta</taxon>
        <taxon>Embryophyta</taxon>
        <taxon>Tracheophyta</taxon>
        <taxon>Spermatophyta</taxon>
        <taxon>Magnoliopsida</taxon>
        <taxon>eudicotyledons</taxon>
        <taxon>Gunneridae</taxon>
        <taxon>Pentapetalae</taxon>
        <taxon>asterids</taxon>
        <taxon>lamiids</taxon>
        <taxon>Solanales</taxon>
        <taxon>Solanaceae</taxon>
        <taxon>Solanoideae</taxon>
        <taxon>Solaneae</taxon>
        <taxon>Solanum</taxon>
        <taxon>Solanum subgen. Lycopersicon</taxon>
    </lineage>
</organism>
<dbReference type="SMART" id="SM00184">
    <property type="entry name" value="RING"/>
    <property type="match status" value="1"/>
</dbReference>
<dbReference type="RefSeq" id="XP_027768843.1">
    <property type="nucleotide sequence ID" value="XM_027913042.1"/>
</dbReference>
<evidence type="ECO:0000313" key="9">
    <source>
        <dbReference type="RefSeq" id="XP_027768843.1"/>
    </source>
</evidence>
<evidence type="ECO:0000313" key="8">
    <source>
        <dbReference type="Proteomes" id="UP000694930"/>
    </source>
</evidence>
<dbReference type="InterPro" id="IPR001841">
    <property type="entry name" value="Znf_RING"/>
</dbReference>
<dbReference type="PROSITE" id="PS50089">
    <property type="entry name" value="ZF_RING_2"/>
    <property type="match status" value="1"/>
</dbReference>
<protein>
    <recommendedName>
        <fullName evidence="2">RING-type E3 ubiquitin transferase</fullName>
        <ecNumber evidence="2">2.3.2.27</ecNumber>
    </recommendedName>
</protein>
<evidence type="ECO:0000256" key="6">
    <source>
        <dbReference type="PROSITE-ProRule" id="PRU00175"/>
    </source>
</evidence>
<reference evidence="9" key="2">
    <citation type="submission" date="2025-08" db="UniProtKB">
        <authorList>
            <consortium name="RefSeq"/>
        </authorList>
    </citation>
    <scope>IDENTIFICATION</scope>
</reference>
<dbReference type="Gene3D" id="3.30.40.10">
    <property type="entry name" value="Zinc/RING finger domain, C3HC4 (zinc finger)"/>
    <property type="match status" value="1"/>
</dbReference>
<dbReference type="Gene3D" id="3.30.200.20">
    <property type="entry name" value="Phosphorylase Kinase, domain 1"/>
    <property type="match status" value="1"/>
</dbReference>
<accession>A0ABM1UZC5</accession>
<dbReference type="SUPFAM" id="SSF56112">
    <property type="entry name" value="Protein kinase-like (PK-like)"/>
    <property type="match status" value="1"/>
</dbReference>
<evidence type="ECO:0000256" key="2">
    <source>
        <dbReference type="ARBA" id="ARBA00012483"/>
    </source>
</evidence>
<evidence type="ECO:0000259" key="7">
    <source>
        <dbReference type="PROSITE" id="PS50089"/>
    </source>
</evidence>
<keyword evidence="5" id="KW-0862">Zinc</keyword>
<reference evidence="8" key="1">
    <citation type="journal article" date="2014" name="Nat. Genet.">
        <title>The genome of the stress-tolerant wild tomato species Solanum pennellii.</title>
        <authorList>
            <person name="Bolger A."/>
            <person name="Scossa F."/>
            <person name="Bolger M.E."/>
            <person name="Lanz C."/>
            <person name="Maumus F."/>
            <person name="Tohge T."/>
            <person name="Quesneville H."/>
            <person name="Alseekh S."/>
            <person name="Sorensen I."/>
            <person name="Lichtenstein G."/>
            <person name="Fich E.A."/>
            <person name="Conte M."/>
            <person name="Keller H."/>
            <person name="Schneeberger K."/>
            <person name="Schwacke R."/>
            <person name="Ofner I."/>
            <person name="Vrebalov J."/>
            <person name="Xu Y."/>
            <person name="Osorio S."/>
            <person name="Aflitos S.A."/>
            <person name="Schijlen E."/>
            <person name="Jimenez-Gomez J.M."/>
            <person name="Ryngajllo M."/>
            <person name="Kimura S."/>
            <person name="Kumar R."/>
            <person name="Koenig D."/>
            <person name="Headland L.R."/>
            <person name="Maloof J.N."/>
            <person name="Sinha N."/>
            <person name="van Ham R.C."/>
            <person name="Lankhorst R.K."/>
            <person name="Mao L."/>
            <person name="Vogel A."/>
            <person name="Arsova B."/>
            <person name="Panstruga R."/>
            <person name="Fei Z."/>
            <person name="Rose J.K."/>
            <person name="Zamir D."/>
            <person name="Carrari F."/>
            <person name="Giovannoni J.J."/>
            <person name="Weigel D."/>
            <person name="Usadel B."/>
            <person name="Fernie A.R."/>
        </authorList>
    </citation>
    <scope>NUCLEOTIDE SEQUENCE [LARGE SCALE GENOMIC DNA]</scope>
    <source>
        <strain evidence="8">cv. LA0716</strain>
    </source>
</reference>
<dbReference type="Proteomes" id="UP000694930">
    <property type="component" value="Chromosome 11"/>
</dbReference>
<dbReference type="PANTHER" id="PTHR15710">
    <property type="entry name" value="E3 UBIQUITIN-PROTEIN LIGASE PRAJA"/>
    <property type="match status" value="1"/>
</dbReference>
<evidence type="ECO:0000256" key="3">
    <source>
        <dbReference type="ARBA" id="ARBA00022723"/>
    </source>
</evidence>
<feature type="domain" description="RING-type" evidence="7">
    <location>
        <begin position="208"/>
        <end position="250"/>
    </location>
</feature>
<keyword evidence="3" id="KW-0479">Metal-binding</keyword>
<evidence type="ECO:0000256" key="1">
    <source>
        <dbReference type="ARBA" id="ARBA00000900"/>
    </source>
</evidence>
<dbReference type="EC" id="2.3.2.27" evidence="2"/>
<dbReference type="Pfam" id="PF13639">
    <property type="entry name" value="zf-RING_2"/>
    <property type="match status" value="1"/>
</dbReference>
<name>A0ABM1UZC5_SOLPN</name>
<evidence type="ECO:0000256" key="5">
    <source>
        <dbReference type="ARBA" id="ARBA00022833"/>
    </source>
</evidence>
<keyword evidence="8" id="KW-1185">Reference proteome</keyword>
<comment type="catalytic activity">
    <reaction evidence="1">
        <text>S-ubiquitinyl-[E2 ubiquitin-conjugating enzyme]-L-cysteine + [acceptor protein]-L-lysine = [E2 ubiquitin-conjugating enzyme]-L-cysteine + N(6)-ubiquitinyl-[acceptor protein]-L-lysine.</text>
        <dbReference type="EC" id="2.3.2.27"/>
    </reaction>
</comment>